<evidence type="ECO:0000313" key="1">
    <source>
        <dbReference type="EMBL" id="MBI5250003.1"/>
    </source>
</evidence>
<dbReference type="AlphaFoldDB" id="A0A9D6Z0J2"/>
<gene>
    <name evidence="1" type="ORF">HY912_10960</name>
</gene>
<accession>A0A9D6Z0J2</accession>
<sequence>MKMAPDCIACNLKTALMAIRELTAEVSEMKKIIAEVMQLPAMRALDWSVTGAQLVEQIFKTI</sequence>
<feature type="non-terminal residue" evidence="1">
    <location>
        <position position="62"/>
    </location>
</feature>
<evidence type="ECO:0000313" key="2">
    <source>
        <dbReference type="Proteomes" id="UP000807825"/>
    </source>
</evidence>
<dbReference type="EMBL" id="JACRDE010000295">
    <property type="protein sequence ID" value="MBI5250003.1"/>
    <property type="molecule type" value="Genomic_DNA"/>
</dbReference>
<dbReference type="Proteomes" id="UP000807825">
    <property type="component" value="Unassembled WGS sequence"/>
</dbReference>
<name>A0A9D6Z0J2_9BACT</name>
<proteinExistence type="predicted"/>
<organism evidence="1 2">
    <name type="scientific">Desulfomonile tiedjei</name>
    <dbReference type="NCBI Taxonomy" id="2358"/>
    <lineage>
        <taxon>Bacteria</taxon>
        <taxon>Pseudomonadati</taxon>
        <taxon>Thermodesulfobacteriota</taxon>
        <taxon>Desulfomonilia</taxon>
        <taxon>Desulfomonilales</taxon>
        <taxon>Desulfomonilaceae</taxon>
        <taxon>Desulfomonile</taxon>
    </lineage>
</organism>
<comment type="caution">
    <text evidence="1">The sequence shown here is derived from an EMBL/GenBank/DDBJ whole genome shotgun (WGS) entry which is preliminary data.</text>
</comment>
<reference evidence="1" key="1">
    <citation type="submission" date="2020-07" db="EMBL/GenBank/DDBJ databases">
        <title>Huge and variable diversity of episymbiotic CPR bacteria and DPANN archaea in groundwater ecosystems.</title>
        <authorList>
            <person name="He C.Y."/>
            <person name="Keren R."/>
            <person name="Whittaker M."/>
            <person name="Farag I.F."/>
            <person name="Doudna J."/>
            <person name="Cate J.H.D."/>
            <person name="Banfield J.F."/>
        </authorList>
    </citation>
    <scope>NUCLEOTIDE SEQUENCE</scope>
    <source>
        <strain evidence="1">NC_groundwater_1664_Pr3_B-0.1um_52_9</strain>
    </source>
</reference>
<protein>
    <submittedName>
        <fullName evidence="1">Uncharacterized protein</fullName>
    </submittedName>
</protein>